<organism>
    <name type="scientific">Serpula lacrymans var. lacrymans (strain S7.9)</name>
    <name type="common">Dry rot fungus</name>
    <dbReference type="NCBI Taxonomy" id="578457"/>
    <lineage>
        <taxon>Eukaryota</taxon>
        <taxon>Fungi</taxon>
        <taxon>Dikarya</taxon>
        <taxon>Basidiomycota</taxon>
        <taxon>Agaricomycotina</taxon>
        <taxon>Agaricomycetes</taxon>
        <taxon>Agaricomycetidae</taxon>
        <taxon>Boletales</taxon>
        <taxon>Coniophorineae</taxon>
        <taxon>Serpulaceae</taxon>
        <taxon>Serpula</taxon>
    </lineage>
</organism>
<keyword evidence="1" id="KW-0812">Transmembrane</keyword>
<dbReference type="OrthoDB" id="2692685at2759"/>
<feature type="transmembrane region" description="Helical" evidence="1">
    <location>
        <begin position="55"/>
        <end position="76"/>
    </location>
</feature>
<dbReference type="Pfam" id="PF20151">
    <property type="entry name" value="DUF6533"/>
    <property type="match status" value="1"/>
</dbReference>
<gene>
    <name evidence="3" type="ORF">SERLADRAFT_381048</name>
</gene>
<accession>F8NL48</accession>
<name>F8NL48_SERL9</name>
<reference evidence="3" key="1">
    <citation type="submission" date="2011-04" db="EMBL/GenBank/DDBJ databases">
        <title>Evolution of plant cell wall degrading machinery underlies the functional diversity of forest fungi.</title>
        <authorList>
            <consortium name="US DOE Joint Genome Institute (JGI-PGF)"/>
            <person name="Eastwood D.C."/>
            <person name="Floudas D."/>
            <person name="Binder M."/>
            <person name="Majcherczyk A."/>
            <person name="Schneider P."/>
            <person name="Aerts A."/>
            <person name="Asiegbu F.O."/>
            <person name="Baker S.E."/>
            <person name="Barry K."/>
            <person name="Bendiksby M."/>
            <person name="Blumentritt M."/>
            <person name="Coutinho P.M."/>
            <person name="Cullen D."/>
            <person name="Cullen D."/>
            <person name="Gathman A."/>
            <person name="Goodell B."/>
            <person name="Henrissat B."/>
            <person name="Ihrmark K."/>
            <person name="Kauserud H."/>
            <person name="Kohler A."/>
            <person name="LaButti K."/>
            <person name="Lapidus A."/>
            <person name="Lavin J.L."/>
            <person name="Lee Y.-H."/>
            <person name="Lindquist E."/>
            <person name="Lilly W."/>
            <person name="Lucas S."/>
            <person name="Morin E."/>
            <person name="Murat C."/>
            <person name="Oguiza J.A."/>
            <person name="Park J."/>
            <person name="Pisabarro A.G."/>
            <person name="Riley R."/>
            <person name="Rosling A."/>
            <person name="Salamov A."/>
            <person name="Schmidt O."/>
            <person name="Schmutz J."/>
            <person name="Skrede I."/>
            <person name="Stenlid J."/>
            <person name="Wiebenga A."/>
            <person name="Xie X."/>
            <person name="Kues U."/>
            <person name="Hibbett D.S."/>
            <person name="Hoffmeister D."/>
            <person name="Hogberg N."/>
            <person name="Martin F."/>
            <person name="Grigoriev I.V."/>
            <person name="Watkinson S.C."/>
        </authorList>
    </citation>
    <scope>NUCLEOTIDE SEQUENCE</scope>
    <source>
        <strain evidence="3">S7.9</strain>
    </source>
</reference>
<feature type="non-terminal residue" evidence="3">
    <location>
        <position position="88"/>
    </location>
</feature>
<sequence>MATLSTVLDIPSAYQLQLVKYANVACLAILVADYATTFEQEVNLVWKSRWGTVRVLYTLSRYAIFAAMALFLAAILEPDTPQRVCKTL</sequence>
<dbReference type="RefSeq" id="XP_007315063.1">
    <property type="nucleotide sequence ID" value="XM_007315001.1"/>
</dbReference>
<keyword evidence="1" id="KW-0472">Membrane</keyword>
<dbReference type="HOGENOM" id="CLU_2475112_0_0_1"/>
<feature type="transmembrane region" description="Helical" evidence="1">
    <location>
        <begin position="18"/>
        <end position="35"/>
    </location>
</feature>
<protein>
    <recommendedName>
        <fullName evidence="2">DUF6533 domain-containing protein</fullName>
    </recommendedName>
</protein>
<dbReference type="AlphaFoldDB" id="F8NL48"/>
<keyword evidence="1" id="KW-1133">Transmembrane helix</keyword>
<evidence type="ECO:0000256" key="1">
    <source>
        <dbReference type="SAM" id="Phobius"/>
    </source>
</evidence>
<dbReference type="KEGG" id="sla:SERLADRAFT_381048"/>
<dbReference type="EMBL" id="GL945430">
    <property type="protein sequence ID" value="EGO28864.1"/>
    <property type="molecule type" value="Genomic_DNA"/>
</dbReference>
<proteinExistence type="predicted"/>
<feature type="domain" description="DUF6533" evidence="2">
    <location>
        <begin position="21"/>
        <end position="65"/>
    </location>
</feature>
<evidence type="ECO:0000259" key="2">
    <source>
        <dbReference type="Pfam" id="PF20151"/>
    </source>
</evidence>
<dbReference type="GeneID" id="18810920"/>
<dbReference type="InterPro" id="IPR045340">
    <property type="entry name" value="DUF6533"/>
</dbReference>
<evidence type="ECO:0000313" key="3">
    <source>
        <dbReference type="EMBL" id="EGO28864.1"/>
    </source>
</evidence>
<dbReference type="Proteomes" id="UP000008064">
    <property type="component" value="Unassembled WGS sequence"/>
</dbReference>